<dbReference type="GeneID" id="83183246"/>
<dbReference type="InterPro" id="IPR036610">
    <property type="entry name" value="PEBP-like_sf"/>
</dbReference>
<dbReference type="InterPro" id="IPR049556">
    <property type="entry name" value="PhiB"/>
</dbReference>
<evidence type="ECO:0000313" key="1">
    <source>
        <dbReference type="EMBL" id="KAJ5195445.1"/>
    </source>
</evidence>
<accession>A0A9W9MAM6</accession>
<dbReference type="Pfam" id="PF01161">
    <property type="entry name" value="PBP"/>
    <property type="match status" value="1"/>
</dbReference>
<dbReference type="EMBL" id="JAPQKR010000015">
    <property type="protein sequence ID" value="KAJ5195445.1"/>
    <property type="molecule type" value="Genomic_DNA"/>
</dbReference>
<gene>
    <name evidence="1" type="ORF">N7498_008883</name>
</gene>
<dbReference type="CDD" id="cd00457">
    <property type="entry name" value="PEBP"/>
    <property type="match status" value="1"/>
</dbReference>
<protein>
    <submittedName>
        <fullName evidence="1">Uncharacterized protein</fullName>
    </submittedName>
</protein>
<dbReference type="OrthoDB" id="10251855at2759"/>
<dbReference type="Gene3D" id="3.90.280.10">
    <property type="entry name" value="PEBP-like"/>
    <property type="match status" value="1"/>
</dbReference>
<reference evidence="1" key="1">
    <citation type="submission" date="2022-12" db="EMBL/GenBank/DDBJ databases">
        <authorList>
            <person name="Petersen C."/>
        </authorList>
    </citation>
    <scope>NUCLEOTIDE SEQUENCE</scope>
    <source>
        <strain evidence="1">IBT 15544</strain>
    </source>
</reference>
<dbReference type="AlphaFoldDB" id="A0A9W9MAM6"/>
<keyword evidence="2" id="KW-1185">Reference proteome</keyword>
<reference evidence="1" key="2">
    <citation type="journal article" date="2023" name="IMA Fungus">
        <title>Comparative genomic study of the Penicillium genus elucidates a diverse pangenome and 15 lateral gene transfer events.</title>
        <authorList>
            <person name="Petersen C."/>
            <person name="Sorensen T."/>
            <person name="Nielsen M.R."/>
            <person name="Sondergaard T.E."/>
            <person name="Sorensen J.L."/>
            <person name="Fitzpatrick D.A."/>
            <person name="Frisvad J.C."/>
            <person name="Nielsen K.L."/>
        </authorList>
    </citation>
    <scope>NUCLEOTIDE SEQUENCE</scope>
    <source>
        <strain evidence="1">IBT 15544</strain>
    </source>
</reference>
<dbReference type="InterPro" id="IPR008914">
    <property type="entry name" value="PEBP"/>
</dbReference>
<comment type="caution">
    <text evidence="1">The sequence shown here is derived from an EMBL/GenBank/DDBJ whole genome shotgun (WGS) entry which is preliminary data.</text>
</comment>
<sequence>MSKLLERSVAWLLQNRRGHDAGLIHKSAPFSKLPDSTIVLECNLGPSGSNIPTEYSFFQRGLFPTLQWPAQDGAVEYLLVVEDPDAPLENPVVHGLYYGIAATTTQLTNEDFEVVGDGCAFTLRGDFKYGLNRHKSVYIAPRGLLGHGPDRYFYQLVALREKLDRSKLSTPASKEEIIQQIEGNVISWGVWQGIWERTE</sequence>
<dbReference type="RefSeq" id="XP_058305933.1">
    <property type="nucleotide sequence ID" value="XM_058455945.1"/>
</dbReference>
<dbReference type="Proteomes" id="UP001150904">
    <property type="component" value="Unassembled WGS sequence"/>
</dbReference>
<evidence type="ECO:0000313" key="2">
    <source>
        <dbReference type="Proteomes" id="UP001150904"/>
    </source>
</evidence>
<proteinExistence type="predicted"/>
<name>A0A9W9MAM6_9EURO</name>
<organism evidence="1 2">
    <name type="scientific">Penicillium cinerascens</name>
    <dbReference type="NCBI Taxonomy" id="70096"/>
    <lineage>
        <taxon>Eukaryota</taxon>
        <taxon>Fungi</taxon>
        <taxon>Dikarya</taxon>
        <taxon>Ascomycota</taxon>
        <taxon>Pezizomycotina</taxon>
        <taxon>Eurotiomycetes</taxon>
        <taxon>Eurotiomycetidae</taxon>
        <taxon>Eurotiales</taxon>
        <taxon>Aspergillaceae</taxon>
        <taxon>Penicillium</taxon>
    </lineage>
</organism>
<dbReference type="SUPFAM" id="SSF49777">
    <property type="entry name" value="PEBP-like"/>
    <property type="match status" value="1"/>
</dbReference>